<feature type="transmembrane region" description="Helical" evidence="2">
    <location>
        <begin position="12"/>
        <end position="29"/>
    </location>
</feature>
<dbReference type="AlphaFoldDB" id="A0A9P5XBF6"/>
<evidence type="ECO:0000313" key="3">
    <source>
        <dbReference type="EMBL" id="KAF9447194.1"/>
    </source>
</evidence>
<keyword evidence="2" id="KW-0472">Membrane</keyword>
<organism evidence="3 4">
    <name type="scientific">Macrolepiota fuliginosa MF-IS2</name>
    <dbReference type="NCBI Taxonomy" id="1400762"/>
    <lineage>
        <taxon>Eukaryota</taxon>
        <taxon>Fungi</taxon>
        <taxon>Dikarya</taxon>
        <taxon>Basidiomycota</taxon>
        <taxon>Agaricomycotina</taxon>
        <taxon>Agaricomycetes</taxon>
        <taxon>Agaricomycetidae</taxon>
        <taxon>Agaricales</taxon>
        <taxon>Agaricineae</taxon>
        <taxon>Agaricaceae</taxon>
        <taxon>Macrolepiota</taxon>
    </lineage>
</organism>
<feature type="region of interest" description="Disordered" evidence="1">
    <location>
        <begin position="36"/>
        <end position="75"/>
    </location>
</feature>
<protein>
    <submittedName>
        <fullName evidence="3">Uncharacterized protein</fullName>
    </submittedName>
</protein>
<keyword evidence="4" id="KW-1185">Reference proteome</keyword>
<accession>A0A9P5XBF6</accession>
<sequence>MPPVLDIAHRGIVLSLVSLSAYGLYIGYASHSSRMARGKEHMARREEAERMAKQEELNEQALAQAAQNAISGRES</sequence>
<keyword evidence="2" id="KW-1133">Transmembrane helix</keyword>
<name>A0A9P5XBF6_9AGAR</name>
<dbReference type="Proteomes" id="UP000807342">
    <property type="component" value="Unassembled WGS sequence"/>
</dbReference>
<evidence type="ECO:0000256" key="1">
    <source>
        <dbReference type="SAM" id="MobiDB-lite"/>
    </source>
</evidence>
<reference evidence="3" key="1">
    <citation type="submission" date="2020-11" db="EMBL/GenBank/DDBJ databases">
        <authorList>
            <consortium name="DOE Joint Genome Institute"/>
            <person name="Ahrendt S."/>
            <person name="Riley R."/>
            <person name="Andreopoulos W."/>
            <person name="Labutti K."/>
            <person name="Pangilinan J."/>
            <person name="Ruiz-Duenas F.J."/>
            <person name="Barrasa J.M."/>
            <person name="Sanchez-Garcia M."/>
            <person name="Camarero S."/>
            <person name="Miyauchi S."/>
            <person name="Serrano A."/>
            <person name="Linde D."/>
            <person name="Babiker R."/>
            <person name="Drula E."/>
            <person name="Ayuso-Fernandez I."/>
            <person name="Pacheco R."/>
            <person name="Padilla G."/>
            <person name="Ferreira P."/>
            <person name="Barriuso J."/>
            <person name="Kellner H."/>
            <person name="Castanera R."/>
            <person name="Alfaro M."/>
            <person name="Ramirez L."/>
            <person name="Pisabarro A.G."/>
            <person name="Kuo A."/>
            <person name="Tritt A."/>
            <person name="Lipzen A."/>
            <person name="He G."/>
            <person name="Yan M."/>
            <person name="Ng V."/>
            <person name="Cullen D."/>
            <person name="Martin F."/>
            <person name="Rosso M.-N."/>
            <person name="Henrissat B."/>
            <person name="Hibbett D."/>
            <person name="Martinez A.T."/>
            <person name="Grigoriev I.V."/>
        </authorList>
    </citation>
    <scope>NUCLEOTIDE SEQUENCE</scope>
    <source>
        <strain evidence="3">MF-IS2</strain>
    </source>
</reference>
<comment type="caution">
    <text evidence="3">The sequence shown here is derived from an EMBL/GenBank/DDBJ whole genome shotgun (WGS) entry which is preliminary data.</text>
</comment>
<evidence type="ECO:0000313" key="4">
    <source>
        <dbReference type="Proteomes" id="UP000807342"/>
    </source>
</evidence>
<keyword evidence="2" id="KW-0812">Transmembrane</keyword>
<feature type="compositionally biased region" description="Basic and acidic residues" evidence="1">
    <location>
        <begin position="37"/>
        <end position="56"/>
    </location>
</feature>
<dbReference type="EMBL" id="MU151211">
    <property type="protein sequence ID" value="KAF9447194.1"/>
    <property type="molecule type" value="Genomic_DNA"/>
</dbReference>
<feature type="compositionally biased region" description="Low complexity" evidence="1">
    <location>
        <begin position="59"/>
        <end position="69"/>
    </location>
</feature>
<gene>
    <name evidence="3" type="ORF">P691DRAFT_672023</name>
</gene>
<evidence type="ECO:0000256" key="2">
    <source>
        <dbReference type="SAM" id="Phobius"/>
    </source>
</evidence>
<dbReference type="OrthoDB" id="7961613at2759"/>
<proteinExistence type="predicted"/>